<dbReference type="PANTHER" id="PTHR47354">
    <property type="entry name" value="NADH OXIDOREDUCTASE HCR"/>
    <property type="match status" value="1"/>
</dbReference>
<dbReference type="InterPro" id="IPR001041">
    <property type="entry name" value="2Fe-2S_ferredoxin-type"/>
</dbReference>
<dbReference type="CDD" id="cd06185">
    <property type="entry name" value="PDR_like"/>
    <property type="match status" value="1"/>
</dbReference>
<dbReference type="SUPFAM" id="SSF54292">
    <property type="entry name" value="2Fe-2S ferredoxin-like"/>
    <property type="match status" value="1"/>
</dbReference>
<dbReference type="InterPro" id="IPR017927">
    <property type="entry name" value="FAD-bd_FR_type"/>
</dbReference>
<name>A0ABN3D927_9MICO</name>
<evidence type="ECO:0000313" key="10">
    <source>
        <dbReference type="EMBL" id="GAA2224636.1"/>
    </source>
</evidence>
<dbReference type="SUPFAM" id="SSF52343">
    <property type="entry name" value="Ferredoxin reductase-like, C-terminal NADP-linked domain"/>
    <property type="match status" value="1"/>
</dbReference>
<dbReference type="CDD" id="cd00207">
    <property type="entry name" value="fer2"/>
    <property type="match status" value="1"/>
</dbReference>
<dbReference type="Proteomes" id="UP001500929">
    <property type="component" value="Unassembled WGS sequence"/>
</dbReference>
<reference evidence="10 11" key="1">
    <citation type="journal article" date="2019" name="Int. J. Syst. Evol. Microbiol.">
        <title>The Global Catalogue of Microorganisms (GCM) 10K type strain sequencing project: providing services to taxonomists for standard genome sequencing and annotation.</title>
        <authorList>
            <consortium name="The Broad Institute Genomics Platform"/>
            <consortium name="The Broad Institute Genome Sequencing Center for Infectious Disease"/>
            <person name="Wu L."/>
            <person name="Ma J."/>
        </authorList>
    </citation>
    <scope>NUCLEOTIDE SEQUENCE [LARGE SCALE GENOMIC DNA]</scope>
    <source>
        <strain evidence="10 11">JCM 16117</strain>
    </source>
</reference>
<dbReference type="EMBL" id="BAAAQY010000001">
    <property type="protein sequence ID" value="GAA2224636.1"/>
    <property type="molecule type" value="Genomic_DNA"/>
</dbReference>
<evidence type="ECO:0000256" key="7">
    <source>
        <dbReference type="ARBA" id="ARBA00023014"/>
    </source>
</evidence>
<evidence type="ECO:0008006" key="12">
    <source>
        <dbReference type="Google" id="ProtNLM"/>
    </source>
</evidence>
<dbReference type="InterPro" id="IPR017938">
    <property type="entry name" value="Riboflavin_synthase-like_b-brl"/>
</dbReference>
<sequence>MTVRLLIAARVDRITPLSPRVIRISLRPAHRAAFPAFEPGDHVQLQHATGVRRDYSLIGFPVHPDRYEIAVQREPNGRGGSLLFHDALSEGDEVFVSYPQPGLRLDPDADEHLFIAGGIGVTAIAGVAHALTADMTTGAAPAAAVAHLAVRTPADAVLVDDLRSLGVRVEVHASSLGDRLDVAAVLDAAAHPATSTLPSPTARPATHPARHLAAYVCGPAGLMTAVADAASAAGLPPVRSEAFAATTTAPGERLGATFPVYLKGAARELVVGETESLLAALHRVKVPLEYSCESGVCGSCVVESVSGEIDHRDLCLSDTERAGGFLAACVSRGRTRLEIML</sequence>
<dbReference type="InterPro" id="IPR006058">
    <property type="entry name" value="2Fe2S_fd_BS"/>
</dbReference>
<keyword evidence="5" id="KW-0560">Oxidoreductase</keyword>
<gene>
    <name evidence="10" type="ORF">GCM10009851_05150</name>
</gene>
<comment type="caution">
    <text evidence="10">The sequence shown here is derived from an EMBL/GenBank/DDBJ whole genome shotgun (WGS) entry which is preliminary data.</text>
</comment>
<dbReference type="Gene3D" id="3.10.20.30">
    <property type="match status" value="1"/>
</dbReference>
<dbReference type="PROSITE" id="PS00197">
    <property type="entry name" value="2FE2S_FER_1"/>
    <property type="match status" value="1"/>
</dbReference>
<keyword evidence="7" id="KW-0411">Iron-sulfur</keyword>
<dbReference type="Pfam" id="PF00111">
    <property type="entry name" value="Fer2"/>
    <property type="match status" value="1"/>
</dbReference>
<organism evidence="10 11">
    <name type="scientific">Herbiconiux moechotypicola</name>
    <dbReference type="NCBI Taxonomy" id="637393"/>
    <lineage>
        <taxon>Bacteria</taxon>
        <taxon>Bacillati</taxon>
        <taxon>Actinomycetota</taxon>
        <taxon>Actinomycetes</taxon>
        <taxon>Micrococcales</taxon>
        <taxon>Microbacteriaceae</taxon>
        <taxon>Herbiconiux</taxon>
    </lineage>
</organism>
<keyword evidence="4" id="KW-0479">Metal-binding</keyword>
<dbReference type="Gene3D" id="2.40.30.10">
    <property type="entry name" value="Translation factors"/>
    <property type="match status" value="1"/>
</dbReference>
<keyword evidence="2" id="KW-0285">Flavoprotein</keyword>
<dbReference type="InterPro" id="IPR050415">
    <property type="entry name" value="MRET"/>
</dbReference>
<proteinExistence type="predicted"/>
<dbReference type="InterPro" id="IPR036010">
    <property type="entry name" value="2Fe-2S_ferredoxin-like_sf"/>
</dbReference>
<dbReference type="PRINTS" id="PR00409">
    <property type="entry name" value="PHDIOXRDTASE"/>
</dbReference>
<feature type="domain" description="FAD-binding FR-type" evidence="9">
    <location>
        <begin position="4"/>
        <end position="106"/>
    </location>
</feature>
<evidence type="ECO:0000313" key="11">
    <source>
        <dbReference type="Proteomes" id="UP001500929"/>
    </source>
</evidence>
<accession>A0ABN3D927</accession>
<evidence type="ECO:0000256" key="2">
    <source>
        <dbReference type="ARBA" id="ARBA00022630"/>
    </source>
</evidence>
<evidence type="ECO:0000256" key="1">
    <source>
        <dbReference type="ARBA" id="ARBA00001974"/>
    </source>
</evidence>
<evidence type="ECO:0000259" key="8">
    <source>
        <dbReference type="PROSITE" id="PS51085"/>
    </source>
</evidence>
<evidence type="ECO:0000256" key="5">
    <source>
        <dbReference type="ARBA" id="ARBA00023002"/>
    </source>
</evidence>
<dbReference type="PROSITE" id="PS51085">
    <property type="entry name" value="2FE2S_FER_2"/>
    <property type="match status" value="1"/>
</dbReference>
<evidence type="ECO:0000256" key="4">
    <source>
        <dbReference type="ARBA" id="ARBA00022723"/>
    </source>
</evidence>
<dbReference type="InterPro" id="IPR012675">
    <property type="entry name" value="Beta-grasp_dom_sf"/>
</dbReference>
<dbReference type="Gene3D" id="3.40.50.80">
    <property type="entry name" value="Nucleotide-binding domain of ferredoxin-NADP reductase (FNR) module"/>
    <property type="match status" value="1"/>
</dbReference>
<dbReference type="RefSeq" id="WP_259477552.1">
    <property type="nucleotide sequence ID" value="NZ_BAAAQY010000001.1"/>
</dbReference>
<dbReference type="InterPro" id="IPR039261">
    <property type="entry name" value="FNR_nucleotide-bd"/>
</dbReference>
<evidence type="ECO:0000256" key="6">
    <source>
        <dbReference type="ARBA" id="ARBA00023004"/>
    </source>
</evidence>
<comment type="cofactor">
    <cofactor evidence="1">
        <name>FAD</name>
        <dbReference type="ChEBI" id="CHEBI:57692"/>
    </cofactor>
</comment>
<keyword evidence="11" id="KW-1185">Reference proteome</keyword>
<protein>
    <recommendedName>
        <fullName evidence="12">Ferredoxin</fullName>
    </recommendedName>
</protein>
<keyword evidence="6" id="KW-0408">Iron</keyword>
<keyword evidence="3" id="KW-0001">2Fe-2S</keyword>
<dbReference type="SUPFAM" id="SSF63380">
    <property type="entry name" value="Riboflavin synthase domain-like"/>
    <property type="match status" value="1"/>
</dbReference>
<evidence type="ECO:0000256" key="3">
    <source>
        <dbReference type="ARBA" id="ARBA00022714"/>
    </source>
</evidence>
<dbReference type="PROSITE" id="PS51384">
    <property type="entry name" value="FAD_FR"/>
    <property type="match status" value="1"/>
</dbReference>
<evidence type="ECO:0000259" key="9">
    <source>
        <dbReference type="PROSITE" id="PS51384"/>
    </source>
</evidence>
<dbReference type="PANTHER" id="PTHR47354:SF1">
    <property type="entry name" value="CARNITINE MONOOXYGENASE REDUCTASE SUBUNIT"/>
    <property type="match status" value="1"/>
</dbReference>
<feature type="domain" description="2Fe-2S ferredoxin-type" evidence="8">
    <location>
        <begin position="256"/>
        <end position="341"/>
    </location>
</feature>